<feature type="compositionally biased region" description="Basic and acidic residues" evidence="7">
    <location>
        <begin position="394"/>
        <end position="420"/>
    </location>
</feature>
<accession>A0A9W9DUG4</accession>
<organism evidence="9 10">
    <name type="scientific">Lentinula aciculospora</name>
    <dbReference type="NCBI Taxonomy" id="153920"/>
    <lineage>
        <taxon>Eukaryota</taxon>
        <taxon>Fungi</taxon>
        <taxon>Dikarya</taxon>
        <taxon>Basidiomycota</taxon>
        <taxon>Agaricomycotina</taxon>
        <taxon>Agaricomycetes</taxon>
        <taxon>Agaricomycetidae</taxon>
        <taxon>Agaricales</taxon>
        <taxon>Marasmiineae</taxon>
        <taxon>Omphalotaceae</taxon>
        <taxon>Lentinula</taxon>
    </lineage>
</organism>
<feature type="compositionally biased region" description="Basic and acidic residues" evidence="7">
    <location>
        <begin position="46"/>
        <end position="61"/>
    </location>
</feature>
<dbReference type="InterPro" id="IPR001965">
    <property type="entry name" value="Znf_PHD"/>
</dbReference>
<feature type="region of interest" description="Disordered" evidence="7">
    <location>
        <begin position="1"/>
        <end position="145"/>
    </location>
</feature>
<feature type="compositionally biased region" description="Low complexity" evidence="7">
    <location>
        <begin position="440"/>
        <end position="454"/>
    </location>
</feature>
<feature type="compositionally biased region" description="Basic and acidic residues" evidence="7">
    <location>
        <begin position="178"/>
        <end position="192"/>
    </location>
</feature>
<comment type="caution">
    <text evidence="9">The sequence shown here is derived from an EMBL/GenBank/DDBJ whole genome shotgun (WGS) entry which is preliminary data.</text>
</comment>
<dbReference type="InterPro" id="IPR037869">
    <property type="entry name" value="Spp1/CFP1"/>
</dbReference>
<evidence type="ECO:0000256" key="7">
    <source>
        <dbReference type="SAM" id="MobiDB-lite"/>
    </source>
</evidence>
<sequence length="1012" mass="111667">MLSPNVIQERPQSRSDVSVHHQHQHAFPREIFSPSSATRSPNFQHDIIHNSESHSAHHVQHDPPLPVQQTAQHIARESQPLAPSHHTHLQLPHIPPQSRDSPQQHRVFSPVGRRSPPGSQAGRAIAAKKVEQEHQMPSLESLLRTSAPANLAHSSEEVKMKTELLTLPVIARDLDLAAVRDQDPQKGKEREVKKKKSARTKEVSQLEPTLVKPEESNSLPPLHPSGSSAPRQIAPPPPPTSSIHSNKQHPVDEWFLEQYADDDRRKIKRPSSTLSPVAVITKSDPGRHSTTSPIARKPSKSPVMPSTSNLGKRDDVQNEKDGDDAMMALEQELDAELAEVVVDQKASAYESDAMDVDVDQAVAELVNQTVSTAGNTPAIEGRQNPADEDGESELGVRDEESGERDAQHKIPRDNDDKAMDVDVEDELLSLLDDRPNSRMSASAPSAVPLVSSAPESRRVSKPKLPATLRMKNEETGSRPSSPLAVSTGSPFRSSSIIGARQSSAKPSEQDDRESMPPPSTPIERPEVTVAAGQPKKKAKPGPKPKPRNPDGTIIGTPLPPPKPRGKPGPKPKPRDEFGNIIRTTSASSTPVPAATNATKSGRASSSTTPAPTQINRTASGSGARSRSTSAHPAGSVGPELEGQTKEEEKVEEKEEEEDDKLYCLCKTKYDEDKPMIACDSCDEWYHMKCVEIPEHMGDLVDQFFCPPCVEKNLSADLKTTYKTRCLFGLNSTDPGSTKSCHKPARPFSKYCSDECGVKNLRKRIDTFAKKGGKKEDLWESVKTASKREGLVRVISPSPAMQVDSVENDVLKPIIKEMKPTKTKQEREIERLNLLLADIEKIRDELHRGMDIILSREKLLQLATDRSENLEQCGWDQRLCFSDEDWADYGEGVLESYTEQDGSAENNLEEAEWWCPGDQECERHAGWQSLRAKDIDKEKEKKEEALFKLTSREREIRKRIDRIEEQDAGPLLSTAPRRAGGPPKSNKLTNGHATKAKVNGDAPKKGKKRKAPS</sequence>
<keyword evidence="2" id="KW-0479">Metal-binding</keyword>
<keyword evidence="5" id="KW-0539">Nucleus</keyword>
<dbReference type="PANTHER" id="PTHR46174">
    <property type="entry name" value="CXXC-TYPE ZINC FINGER PROTEIN 1"/>
    <property type="match status" value="1"/>
</dbReference>
<evidence type="ECO:0000256" key="2">
    <source>
        <dbReference type="ARBA" id="ARBA00022723"/>
    </source>
</evidence>
<dbReference type="InterPro" id="IPR019786">
    <property type="entry name" value="Zinc_finger_PHD-type_CS"/>
</dbReference>
<feature type="compositionally biased region" description="Basic residues" evidence="7">
    <location>
        <begin position="534"/>
        <end position="546"/>
    </location>
</feature>
<reference evidence="9" key="1">
    <citation type="submission" date="2022-08" db="EMBL/GenBank/DDBJ databases">
        <title>A Global Phylogenomic Analysis of the Shiitake Genus Lentinula.</title>
        <authorList>
            <consortium name="DOE Joint Genome Institute"/>
            <person name="Sierra-Patev S."/>
            <person name="Min B."/>
            <person name="Naranjo-Ortiz M."/>
            <person name="Looney B."/>
            <person name="Konkel Z."/>
            <person name="Slot J.C."/>
            <person name="Sakamoto Y."/>
            <person name="Steenwyk J.L."/>
            <person name="Rokas A."/>
            <person name="Carro J."/>
            <person name="Camarero S."/>
            <person name="Ferreira P."/>
            <person name="Molpeceres G."/>
            <person name="Ruiz-Duenas F.J."/>
            <person name="Serrano A."/>
            <person name="Henrissat B."/>
            <person name="Drula E."/>
            <person name="Hughes K.W."/>
            <person name="Mata J.L."/>
            <person name="Ishikawa N.K."/>
            <person name="Vargas-Isla R."/>
            <person name="Ushijima S."/>
            <person name="Smith C.A."/>
            <person name="Ahrendt S."/>
            <person name="Andreopoulos W."/>
            <person name="He G."/>
            <person name="Labutti K."/>
            <person name="Lipzen A."/>
            <person name="Ng V."/>
            <person name="Riley R."/>
            <person name="Sandor L."/>
            <person name="Barry K."/>
            <person name="Martinez A.T."/>
            <person name="Xiao Y."/>
            <person name="Gibbons J.G."/>
            <person name="Terashima K."/>
            <person name="Grigoriev I.V."/>
            <person name="Hibbett D.S."/>
        </authorList>
    </citation>
    <scope>NUCLEOTIDE SEQUENCE</scope>
    <source>
        <strain evidence="9">JLM2183</strain>
    </source>
</reference>
<dbReference type="AlphaFoldDB" id="A0A9W9DUG4"/>
<feature type="compositionally biased region" description="Polar residues" evidence="7">
    <location>
        <begin position="477"/>
        <end position="506"/>
    </location>
</feature>
<dbReference type="PANTHER" id="PTHR46174:SF1">
    <property type="entry name" value="CXXC-TYPE ZINC FINGER PROTEIN 1"/>
    <property type="match status" value="1"/>
</dbReference>
<evidence type="ECO:0000256" key="3">
    <source>
        <dbReference type="ARBA" id="ARBA00022771"/>
    </source>
</evidence>
<feature type="region of interest" description="Disordered" evidence="7">
    <location>
        <begin position="369"/>
        <end position="654"/>
    </location>
</feature>
<evidence type="ECO:0000256" key="4">
    <source>
        <dbReference type="ARBA" id="ARBA00022833"/>
    </source>
</evidence>
<feature type="compositionally biased region" description="Basic and acidic residues" evidence="7">
    <location>
        <begin position="311"/>
        <end position="320"/>
    </location>
</feature>
<dbReference type="Pfam" id="PF00628">
    <property type="entry name" value="PHD"/>
    <property type="match status" value="1"/>
</dbReference>
<evidence type="ECO:0000313" key="10">
    <source>
        <dbReference type="Proteomes" id="UP001150266"/>
    </source>
</evidence>
<dbReference type="Proteomes" id="UP001150266">
    <property type="component" value="Unassembled WGS sequence"/>
</dbReference>
<keyword evidence="10" id="KW-1185">Reference proteome</keyword>
<evidence type="ECO:0000259" key="8">
    <source>
        <dbReference type="PROSITE" id="PS50016"/>
    </source>
</evidence>
<evidence type="ECO:0000256" key="6">
    <source>
        <dbReference type="PROSITE-ProRule" id="PRU00146"/>
    </source>
</evidence>
<dbReference type="SUPFAM" id="SSF57903">
    <property type="entry name" value="FYVE/PHD zinc finger"/>
    <property type="match status" value="1"/>
</dbReference>
<evidence type="ECO:0000256" key="1">
    <source>
        <dbReference type="ARBA" id="ARBA00004123"/>
    </source>
</evidence>
<gene>
    <name evidence="9" type="ORF">J3R30DRAFT_1468583</name>
</gene>
<name>A0A9W9DUG4_9AGAR</name>
<feature type="compositionally biased region" description="Polar residues" evidence="7">
    <location>
        <begin position="581"/>
        <end position="615"/>
    </location>
</feature>
<feature type="compositionally biased region" description="Low complexity" evidence="7">
    <location>
        <begin position="616"/>
        <end position="630"/>
    </location>
</feature>
<feature type="compositionally biased region" description="Basic and acidic residues" evidence="7">
    <location>
        <begin position="642"/>
        <end position="652"/>
    </location>
</feature>
<dbReference type="InterPro" id="IPR019787">
    <property type="entry name" value="Znf_PHD-finger"/>
</dbReference>
<dbReference type="GO" id="GO:0008270">
    <property type="term" value="F:zinc ion binding"/>
    <property type="evidence" value="ECO:0007669"/>
    <property type="project" value="UniProtKB-KW"/>
</dbReference>
<protein>
    <recommendedName>
        <fullName evidence="8">PHD-type domain-containing protein</fullName>
    </recommendedName>
</protein>
<feature type="region of interest" description="Disordered" evidence="7">
    <location>
        <begin position="958"/>
        <end position="1012"/>
    </location>
</feature>
<dbReference type="GO" id="GO:0048188">
    <property type="term" value="C:Set1C/COMPASS complex"/>
    <property type="evidence" value="ECO:0007669"/>
    <property type="project" value="InterPro"/>
</dbReference>
<feature type="region of interest" description="Disordered" evidence="7">
    <location>
        <begin position="178"/>
        <end position="327"/>
    </location>
</feature>
<dbReference type="CDD" id="cd16039">
    <property type="entry name" value="PHD_SPP1"/>
    <property type="match status" value="1"/>
</dbReference>
<dbReference type="SMART" id="SM00249">
    <property type="entry name" value="PHD"/>
    <property type="match status" value="1"/>
</dbReference>
<dbReference type="PROSITE" id="PS50016">
    <property type="entry name" value="ZF_PHD_2"/>
    <property type="match status" value="1"/>
</dbReference>
<dbReference type="InterPro" id="IPR013083">
    <property type="entry name" value="Znf_RING/FYVE/PHD"/>
</dbReference>
<feature type="compositionally biased region" description="Polar residues" evidence="7">
    <location>
        <begin position="33"/>
        <end position="43"/>
    </location>
</feature>
<evidence type="ECO:0000256" key="5">
    <source>
        <dbReference type="ARBA" id="ARBA00023242"/>
    </source>
</evidence>
<keyword evidence="3 6" id="KW-0863">Zinc-finger</keyword>
<comment type="subcellular location">
    <subcellularLocation>
        <location evidence="1">Nucleus</location>
    </subcellularLocation>
</comment>
<dbReference type="PROSITE" id="PS01359">
    <property type="entry name" value="ZF_PHD_1"/>
    <property type="match status" value="1"/>
</dbReference>
<dbReference type="GO" id="GO:0045893">
    <property type="term" value="P:positive regulation of DNA-templated transcription"/>
    <property type="evidence" value="ECO:0007669"/>
    <property type="project" value="TreeGrafter"/>
</dbReference>
<feature type="domain" description="PHD-type" evidence="8">
    <location>
        <begin position="660"/>
        <end position="711"/>
    </location>
</feature>
<proteinExistence type="predicted"/>
<evidence type="ECO:0000313" key="9">
    <source>
        <dbReference type="EMBL" id="KAJ4486197.1"/>
    </source>
</evidence>
<dbReference type="Gene3D" id="3.30.40.10">
    <property type="entry name" value="Zinc/RING finger domain, C3HC4 (zinc finger)"/>
    <property type="match status" value="1"/>
</dbReference>
<dbReference type="InterPro" id="IPR011011">
    <property type="entry name" value="Znf_FYVE_PHD"/>
</dbReference>
<dbReference type="EMBL" id="JAOTPV010000003">
    <property type="protein sequence ID" value="KAJ4486197.1"/>
    <property type="molecule type" value="Genomic_DNA"/>
</dbReference>
<dbReference type="OrthoDB" id="436852at2759"/>
<keyword evidence="4" id="KW-0862">Zinc</keyword>